<dbReference type="Proteomes" id="UP000494111">
    <property type="component" value="Unassembled WGS sequence"/>
</dbReference>
<dbReference type="InterPro" id="IPR023401">
    <property type="entry name" value="ODC_N"/>
</dbReference>
<accession>A0A6S7A363</accession>
<dbReference type="AlphaFoldDB" id="A0A6S7A363"/>
<dbReference type="GO" id="GO:0005737">
    <property type="term" value="C:cytoplasm"/>
    <property type="evidence" value="ECO:0007669"/>
    <property type="project" value="TreeGrafter"/>
</dbReference>
<gene>
    <name evidence="1" type="primary">ala_2</name>
    <name evidence="1" type="ORF">LMG3458_03065</name>
</gene>
<dbReference type="PANTHER" id="PTHR13812">
    <property type="entry name" value="KETIMINE REDUCTASE MU-CRYSTALLIN"/>
    <property type="match status" value="1"/>
</dbReference>
<dbReference type="SUPFAM" id="SSF51735">
    <property type="entry name" value="NAD(P)-binding Rossmann-fold domains"/>
    <property type="match status" value="1"/>
</dbReference>
<sequence length="344" mass="36316">MSPPLWISESQVTQLLSLEQAIPALERGLRLQAEAAAANMAKTMLQFDRNNLHALGARVGDYVGTKTWAHTQGGTCPLLLLWHAADGQLAAVIEAFALGNLRTGGTSGVATDWLARPDARVMALAGTGKQSLSQVAAVLAVREINEVRVYSPTPASRDAFAERISQEFASRGVRARSCATMARAAEGADVITLVTRADEPFLDAAMLAPGAHLNAVGAIAPDREEFTQDVFDRAAVVAVDDLTSVKNLSREFRSRYGDAQQAGWNGVTRLADLVLAGRRRNAGCDLTLFKAMGMGISDVALGIDVLVRARQAGLGQPLAVPVKSKPRFFGAADAPSSASSGVRA</sequence>
<dbReference type="GO" id="GO:0000286">
    <property type="term" value="F:alanine dehydrogenase activity"/>
    <property type="evidence" value="ECO:0007669"/>
    <property type="project" value="UniProtKB-EC"/>
</dbReference>
<proteinExistence type="predicted"/>
<dbReference type="PIRSF" id="PIRSF001439">
    <property type="entry name" value="CryM"/>
    <property type="match status" value="1"/>
</dbReference>
<evidence type="ECO:0000313" key="1">
    <source>
        <dbReference type="EMBL" id="CAB3708345.1"/>
    </source>
</evidence>
<dbReference type="PANTHER" id="PTHR13812:SF19">
    <property type="entry name" value="KETIMINE REDUCTASE MU-CRYSTALLIN"/>
    <property type="match status" value="1"/>
</dbReference>
<organism evidence="1 2">
    <name type="scientific">Achromobacter deleyi</name>
    <dbReference type="NCBI Taxonomy" id="1353891"/>
    <lineage>
        <taxon>Bacteria</taxon>
        <taxon>Pseudomonadati</taxon>
        <taxon>Pseudomonadota</taxon>
        <taxon>Betaproteobacteria</taxon>
        <taxon>Burkholderiales</taxon>
        <taxon>Alcaligenaceae</taxon>
        <taxon>Achromobacter</taxon>
    </lineage>
</organism>
<dbReference type="InterPro" id="IPR036291">
    <property type="entry name" value="NAD(P)-bd_dom_sf"/>
</dbReference>
<dbReference type="Pfam" id="PF02423">
    <property type="entry name" value="OCD_Mu_crystall"/>
    <property type="match status" value="1"/>
</dbReference>
<dbReference type="EMBL" id="CADIJO010000009">
    <property type="protein sequence ID" value="CAB3708345.1"/>
    <property type="molecule type" value="Genomic_DNA"/>
</dbReference>
<dbReference type="RefSeq" id="WP_175192914.1">
    <property type="nucleotide sequence ID" value="NZ_CADIJO010000009.1"/>
</dbReference>
<reference evidence="1 2" key="1">
    <citation type="submission" date="2020-04" db="EMBL/GenBank/DDBJ databases">
        <authorList>
            <person name="De Canck E."/>
        </authorList>
    </citation>
    <scope>NUCLEOTIDE SEQUENCE [LARGE SCALE GENOMIC DNA]</scope>
    <source>
        <strain evidence="1 2">LMG 3458</strain>
    </source>
</reference>
<dbReference type="EC" id="1.4.1.1" evidence="1"/>
<protein>
    <submittedName>
        <fullName evidence="1">Alanine dehydrogenase</fullName>
        <ecNumber evidence="1">1.4.1.1</ecNumber>
    </submittedName>
</protein>
<dbReference type="Gene3D" id="3.30.1780.10">
    <property type="entry name" value="ornithine cyclodeaminase, domain 1"/>
    <property type="match status" value="1"/>
</dbReference>
<evidence type="ECO:0000313" key="2">
    <source>
        <dbReference type="Proteomes" id="UP000494111"/>
    </source>
</evidence>
<dbReference type="InterPro" id="IPR003462">
    <property type="entry name" value="ODC_Mu_crystall"/>
</dbReference>
<dbReference type="Gene3D" id="3.40.50.720">
    <property type="entry name" value="NAD(P)-binding Rossmann-like Domain"/>
    <property type="match status" value="1"/>
</dbReference>
<name>A0A6S7A363_9BURK</name>
<keyword evidence="1" id="KW-0560">Oxidoreductase</keyword>